<feature type="domain" description="Sporulation transcription regulator WhiA N-terminal" evidence="6">
    <location>
        <begin position="20"/>
        <end position="105"/>
    </location>
</feature>
<evidence type="ECO:0000256" key="3">
    <source>
        <dbReference type="ARBA" id="ARBA00023306"/>
    </source>
</evidence>
<dbReference type="Gene3D" id="3.10.28.10">
    <property type="entry name" value="Homing endonucleases"/>
    <property type="match status" value="1"/>
</dbReference>
<feature type="domain" description="Sporulation regulator WhiA C-terminal" evidence="5">
    <location>
        <begin position="229"/>
        <end position="312"/>
    </location>
</feature>
<organism evidence="8 9">
    <name type="scientific">Pseudobacteroides cellulosolvens ATCC 35603 = DSM 2933</name>
    <dbReference type="NCBI Taxonomy" id="398512"/>
    <lineage>
        <taxon>Bacteria</taxon>
        <taxon>Bacillati</taxon>
        <taxon>Bacillota</taxon>
        <taxon>Clostridia</taxon>
        <taxon>Eubacteriales</taxon>
        <taxon>Oscillospiraceae</taxon>
        <taxon>Pseudobacteroides</taxon>
    </lineage>
</organism>
<dbReference type="RefSeq" id="WP_036936645.1">
    <property type="nucleotide sequence ID" value="NZ_JQKC01000002.1"/>
</dbReference>
<dbReference type="EMBL" id="LGTC01000001">
    <property type="protein sequence ID" value="KNY28594.1"/>
    <property type="molecule type" value="Genomic_DNA"/>
</dbReference>
<dbReference type="InterPro" id="IPR027434">
    <property type="entry name" value="Homing_endonucl"/>
</dbReference>
<dbReference type="Proteomes" id="UP000036923">
    <property type="component" value="Unassembled WGS sequence"/>
</dbReference>
<evidence type="ECO:0000259" key="5">
    <source>
        <dbReference type="Pfam" id="PF02650"/>
    </source>
</evidence>
<dbReference type="PANTHER" id="PTHR37307">
    <property type="entry name" value="CELL DIVISION PROTEIN WHIA-RELATED"/>
    <property type="match status" value="1"/>
</dbReference>
<keyword evidence="9" id="KW-1185">Reference proteome</keyword>
<reference evidence="9" key="1">
    <citation type="submission" date="2015-07" db="EMBL/GenBank/DDBJ databases">
        <title>Near-Complete Genome Sequence of the Cellulolytic Bacterium Bacteroides (Pseudobacteroides) cellulosolvens ATCC 35603.</title>
        <authorList>
            <person name="Dassa B."/>
            <person name="Utturkar S.M."/>
            <person name="Klingeman D.M."/>
            <person name="Hurt R.A."/>
            <person name="Keller M."/>
            <person name="Xu J."/>
            <person name="Reddy Y.H.K."/>
            <person name="Borovok I."/>
            <person name="Grinberg I.R."/>
            <person name="Lamed R."/>
            <person name="Zhivin O."/>
            <person name="Bayer E.A."/>
            <person name="Brown S.D."/>
        </authorList>
    </citation>
    <scope>NUCLEOTIDE SEQUENCE [LARGE SCALE GENOMIC DNA]</scope>
    <source>
        <strain evidence="9">DSM 2933</strain>
    </source>
</reference>
<dbReference type="Pfam" id="PF14527">
    <property type="entry name" value="LAGLIDADG_WhiA"/>
    <property type="match status" value="1"/>
</dbReference>
<dbReference type="PATRIC" id="fig|398512.5.peg.4047"/>
<evidence type="ECO:0000256" key="4">
    <source>
        <dbReference type="HAMAP-Rule" id="MF_01420"/>
    </source>
</evidence>
<keyword evidence="2 4" id="KW-0238">DNA-binding</keyword>
<feature type="domain" description="WhiA LAGLIDADG-like" evidence="7">
    <location>
        <begin position="135"/>
        <end position="226"/>
    </location>
</feature>
<protein>
    <recommendedName>
        <fullName evidence="4">Probable cell division protein WhiA</fullName>
    </recommendedName>
</protein>
<comment type="similarity">
    <text evidence="4">Belongs to the WhiA family.</text>
</comment>
<comment type="caution">
    <text evidence="8">The sequence shown here is derived from an EMBL/GenBank/DDBJ whole genome shotgun (WGS) entry which is preliminary data.</text>
</comment>
<proteinExistence type="inferred from homology"/>
<evidence type="ECO:0000313" key="8">
    <source>
        <dbReference type="EMBL" id="KNY28594.1"/>
    </source>
</evidence>
<evidence type="ECO:0000256" key="2">
    <source>
        <dbReference type="ARBA" id="ARBA00023125"/>
    </source>
</evidence>
<dbReference type="Pfam" id="PF02650">
    <property type="entry name" value="HTH_WhiA"/>
    <property type="match status" value="1"/>
</dbReference>
<accession>A0A0L6JS93</accession>
<evidence type="ECO:0000259" key="6">
    <source>
        <dbReference type="Pfam" id="PF10298"/>
    </source>
</evidence>
<dbReference type="InterPro" id="IPR003802">
    <property type="entry name" value="Sporulation_regulator_WhiA"/>
</dbReference>
<dbReference type="PANTHER" id="PTHR37307:SF1">
    <property type="entry name" value="CELL DIVISION PROTEIN WHIA-RELATED"/>
    <property type="match status" value="1"/>
</dbReference>
<dbReference type="OrthoDB" id="401278at2"/>
<dbReference type="NCBIfam" id="TIGR00647">
    <property type="entry name" value="DNA_bind_WhiA"/>
    <property type="match status" value="1"/>
</dbReference>
<dbReference type="GO" id="GO:0051301">
    <property type="term" value="P:cell division"/>
    <property type="evidence" value="ECO:0007669"/>
    <property type="project" value="UniProtKB-UniRule"/>
</dbReference>
<evidence type="ECO:0000313" key="9">
    <source>
        <dbReference type="Proteomes" id="UP000036923"/>
    </source>
</evidence>
<dbReference type="SUPFAM" id="SSF55608">
    <property type="entry name" value="Homing endonucleases"/>
    <property type="match status" value="1"/>
</dbReference>
<dbReference type="InterPro" id="IPR018478">
    <property type="entry name" value="Sporu_reg_WhiA_N_dom"/>
</dbReference>
<dbReference type="STRING" id="398512.Bccel_3868"/>
<keyword evidence="1 4" id="KW-0132">Cell division</keyword>
<dbReference type="Pfam" id="PF10298">
    <property type="entry name" value="WhiA_N"/>
    <property type="match status" value="1"/>
</dbReference>
<comment type="function">
    <text evidence="4">Involved in cell division and chromosome segregation.</text>
</comment>
<gene>
    <name evidence="4" type="primary">whiA</name>
    <name evidence="8" type="ORF">Bccel_3868</name>
</gene>
<dbReference type="InterPro" id="IPR023054">
    <property type="entry name" value="Sporulation_regulator_WhiA_C"/>
</dbReference>
<name>A0A0L6JS93_9FIRM</name>
<dbReference type="HAMAP" id="MF_01420">
    <property type="entry name" value="HTH_type_WhiA"/>
    <property type="match status" value="1"/>
</dbReference>
<dbReference type="GO" id="GO:0043937">
    <property type="term" value="P:regulation of sporulation"/>
    <property type="evidence" value="ECO:0007669"/>
    <property type="project" value="InterPro"/>
</dbReference>
<evidence type="ECO:0000256" key="1">
    <source>
        <dbReference type="ARBA" id="ARBA00022618"/>
    </source>
</evidence>
<dbReference type="AlphaFoldDB" id="A0A0L6JS93"/>
<evidence type="ECO:0000259" key="7">
    <source>
        <dbReference type="Pfam" id="PF14527"/>
    </source>
</evidence>
<sequence length="322" mass="36488">MSFSAGVKNELCRIDIQENCCLLSELAGVILVGAADEKGCDEKDSNIRIITENAPFARRVFSIIKKLYDIHPEIIIRKSYKFKKHVSYILVITSAFGGKKVLDDLEKVAFEFNIERESNISWESDEVLNKSCCRRAFLRGAFLAGGSISDPEKNYHLEITSHSSKTALLICKAAFWFDLNAKVVERKGNYVIYLKEGENLVDFLNIIGAHSALLELENVRILKGMRNDVNRIVNCETANLEKTVNASVRQIENIKYIQENMGFDNLSDNLREIAELRLKYCDANLKELGEFLCPPVGKSGVNHRLRKLEMIADDLRQMKGDC</sequence>
<dbReference type="eggNOG" id="COG1481">
    <property type="taxonomic scope" value="Bacteria"/>
</dbReference>
<dbReference type="GO" id="GO:0003677">
    <property type="term" value="F:DNA binding"/>
    <property type="evidence" value="ECO:0007669"/>
    <property type="project" value="UniProtKB-UniRule"/>
</dbReference>
<dbReference type="InterPro" id="IPR039518">
    <property type="entry name" value="WhiA_LAGLIDADG_dom"/>
</dbReference>
<keyword evidence="3 4" id="KW-0131">Cell cycle</keyword>